<gene>
    <name evidence="4" type="ORF">DPMN_093835</name>
</gene>
<dbReference type="PANTHER" id="PTHR11913">
    <property type="entry name" value="COFILIN-RELATED"/>
    <property type="match status" value="1"/>
</dbReference>
<comment type="similarity">
    <text evidence="1">Belongs to the actin-binding proteins ADF family.</text>
</comment>
<sequence>MNIWKHGMLEDLMLNQPCIMSSGVLVKDECTQVFEEIKIGHKYSYIIYKIAKDNKLIEVDCVGKLGESYDNFVEKLIQAGNNKEGRYAVVDCLYDKTKASKLVFIMWLPDDQLGIKQKMLYTSSKRALREKLNGIAKELQCNDTDDLAWSSIVEKCSSKYD</sequence>
<dbReference type="AlphaFoldDB" id="A0A9D4R2Y1"/>
<dbReference type="SMART" id="SM00102">
    <property type="entry name" value="ADF"/>
    <property type="match status" value="1"/>
</dbReference>
<reference evidence="4" key="2">
    <citation type="submission" date="2020-11" db="EMBL/GenBank/DDBJ databases">
        <authorList>
            <person name="McCartney M.A."/>
            <person name="Auch B."/>
            <person name="Kono T."/>
            <person name="Mallez S."/>
            <person name="Becker A."/>
            <person name="Gohl D.M."/>
            <person name="Silverstein K.A.T."/>
            <person name="Koren S."/>
            <person name="Bechman K.B."/>
            <person name="Herman A."/>
            <person name="Abrahante J.E."/>
            <person name="Garbe J."/>
        </authorList>
    </citation>
    <scope>NUCLEOTIDE SEQUENCE</scope>
    <source>
        <strain evidence="4">Duluth1</strain>
        <tissue evidence="4">Whole animal</tissue>
    </source>
</reference>
<accession>A0A9D4R2Y1</accession>
<evidence type="ECO:0000256" key="2">
    <source>
        <dbReference type="ARBA" id="ARBA00023203"/>
    </source>
</evidence>
<dbReference type="Proteomes" id="UP000828390">
    <property type="component" value="Unassembled WGS sequence"/>
</dbReference>
<comment type="caution">
    <text evidence="4">The sequence shown here is derived from an EMBL/GenBank/DDBJ whole genome shotgun (WGS) entry which is preliminary data.</text>
</comment>
<name>A0A9D4R2Y1_DREPO</name>
<dbReference type="InterPro" id="IPR002108">
    <property type="entry name" value="ADF-H"/>
</dbReference>
<proteinExistence type="inferred from homology"/>
<keyword evidence="5" id="KW-1185">Reference proteome</keyword>
<dbReference type="CDD" id="cd11286">
    <property type="entry name" value="ADF_cofilin_like"/>
    <property type="match status" value="1"/>
</dbReference>
<dbReference type="InterPro" id="IPR017904">
    <property type="entry name" value="ADF/Cofilin"/>
</dbReference>
<dbReference type="GO" id="GO:0015629">
    <property type="term" value="C:actin cytoskeleton"/>
    <property type="evidence" value="ECO:0007669"/>
    <property type="project" value="InterPro"/>
</dbReference>
<keyword evidence="2" id="KW-0009">Actin-binding</keyword>
<organism evidence="4 5">
    <name type="scientific">Dreissena polymorpha</name>
    <name type="common">Zebra mussel</name>
    <name type="synonym">Mytilus polymorpha</name>
    <dbReference type="NCBI Taxonomy" id="45954"/>
    <lineage>
        <taxon>Eukaryota</taxon>
        <taxon>Metazoa</taxon>
        <taxon>Spiralia</taxon>
        <taxon>Lophotrochozoa</taxon>
        <taxon>Mollusca</taxon>
        <taxon>Bivalvia</taxon>
        <taxon>Autobranchia</taxon>
        <taxon>Heteroconchia</taxon>
        <taxon>Euheterodonta</taxon>
        <taxon>Imparidentia</taxon>
        <taxon>Neoheterodontei</taxon>
        <taxon>Myida</taxon>
        <taxon>Dreissenoidea</taxon>
        <taxon>Dreissenidae</taxon>
        <taxon>Dreissena</taxon>
    </lineage>
</organism>
<dbReference type="GO" id="GO:0003779">
    <property type="term" value="F:actin binding"/>
    <property type="evidence" value="ECO:0007669"/>
    <property type="project" value="UniProtKB-KW"/>
</dbReference>
<feature type="domain" description="ADF-H" evidence="3">
    <location>
        <begin position="22"/>
        <end position="157"/>
    </location>
</feature>
<evidence type="ECO:0000256" key="1">
    <source>
        <dbReference type="ARBA" id="ARBA00006844"/>
    </source>
</evidence>
<dbReference type="InterPro" id="IPR029006">
    <property type="entry name" value="ADF-H/Gelsolin-like_dom_sf"/>
</dbReference>
<dbReference type="GO" id="GO:0030042">
    <property type="term" value="P:actin filament depolymerization"/>
    <property type="evidence" value="ECO:0007669"/>
    <property type="project" value="InterPro"/>
</dbReference>
<dbReference type="SUPFAM" id="SSF55753">
    <property type="entry name" value="Actin depolymerizing proteins"/>
    <property type="match status" value="1"/>
</dbReference>
<dbReference type="Pfam" id="PF00241">
    <property type="entry name" value="Cofilin_ADF"/>
    <property type="match status" value="1"/>
</dbReference>
<dbReference type="PROSITE" id="PS51263">
    <property type="entry name" value="ADF_H"/>
    <property type="match status" value="1"/>
</dbReference>
<reference evidence="4" key="1">
    <citation type="journal article" date="2019" name="bioRxiv">
        <title>The Genome of the Zebra Mussel, Dreissena polymorpha: A Resource for Invasive Species Research.</title>
        <authorList>
            <person name="McCartney M.A."/>
            <person name="Auch B."/>
            <person name="Kono T."/>
            <person name="Mallez S."/>
            <person name="Zhang Y."/>
            <person name="Obille A."/>
            <person name="Becker A."/>
            <person name="Abrahante J.E."/>
            <person name="Garbe J."/>
            <person name="Badalamenti J.P."/>
            <person name="Herman A."/>
            <person name="Mangelson H."/>
            <person name="Liachko I."/>
            <person name="Sullivan S."/>
            <person name="Sone E.D."/>
            <person name="Koren S."/>
            <person name="Silverstein K.A.T."/>
            <person name="Beckman K.B."/>
            <person name="Gohl D.M."/>
        </authorList>
    </citation>
    <scope>NUCLEOTIDE SEQUENCE</scope>
    <source>
        <strain evidence="4">Duluth1</strain>
        <tissue evidence="4">Whole animal</tissue>
    </source>
</reference>
<evidence type="ECO:0000313" key="4">
    <source>
        <dbReference type="EMBL" id="KAH3851355.1"/>
    </source>
</evidence>
<evidence type="ECO:0000313" key="5">
    <source>
        <dbReference type="Proteomes" id="UP000828390"/>
    </source>
</evidence>
<dbReference type="EMBL" id="JAIWYP010000003">
    <property type="protein sequence ID" value="KAH3851355.1"/>
    <property type="molecule type" value="Genomic_DNA"/>
</dbReference>
<evidence type="ECO:0000259" key="3">
    <source>
        <dbReference type="PROSITE" id="PS51263"/>
    </source>
</evidence>
<dbReference type="Gene3D" id="3.40.20.10">
    <property type="entry name" value="Severin"/>
    <property type="match status" value="1"/>
</dbReference>
<protein>
    <recommendedName>
        <fullName evidence="3">ADF-H domain-containing protein</fullName>
    </recommendedName>
</protein>